<evidence type="ECO:0000256" key="3">
    <source>
        <dbReference type="ARBA" id="ARBA00022705"/>
    </source>
</evidence>
<keyword evidence="3" id="KW-0235">DNA replication</keyword>
<dbReference type="GO" id="GO:0006261">
    <property type="term" value="P:DNA-templated DNA replication"/>
    <property type="evidence" value="ECO:0007669"/>
    <property type="project" value="InterPro"/>
</dbReference>
<feature type="domain" description="DNA-directed DNA polymerase family A palm" evidence="5">
    <location>
        <begin position="1"/>
        <end position="51"/>
    </location>
</feature>
<evidence type="ECO:0000256" key="1">
    <source>
        <dbReference type="ARBA" id="ARBA00011541"/>
    </source>
</evidence>
<name>R9PQA9_AGAAL</name>
<dbReference type="InterPro" id="IPR043502">
    <property type="entry name" value="DNA/RNA_pol_sf"/>
</dbReference>
<dbReference type="InterPro" id="IPR002298">
    <property type="entry name" value="DNA_polymerase_A"/>
</dbReference>
<proteinExistence type="predicted"/>
<keyword evidence="6" id="KW-0548">Nucleotidyltransferase</keyword>
<evidence type="ECO:0000313" key="7">
    <source>
        <dbReference type="Proteomes" id="UP000014461"/>
    </source>
</evidence>
<sequence>MLMQVHDELVFEVLESELDKVVPKLTELMEQAVTLDLPLVAESGIGENWDEAH</sequence>
<keyword evidence="7" id="KW-1185">Reference proteome</keyword>
<comment type="catalytic activity">
    <reaction evidence="4">
        <text>DNA(n) + a 2'-deoxyribonucleoside 5'-triphosphate = DNA(n+1) + diphosphate</text>
        <dbReference type="Rhea" id="RHEA:22508"/>
        <dbReference type="Rhea" id="RHEA-COMP:17339"/>
        <dbReference type="Rhea" id="RHEA-COMP:17340"/>
        <dbReference type="ChEBI" id="CHEBI:33019"/>
        <dbReference type="ChEBI" id="CHEBI:61560"/>
        <dbReference type="ChEBI" id="CHEBI:173112"/>
        <dbReference type="EC" id="2.7.7.7"/>
    </reaction>
</comment>
<dbReference type="GO" id="GO:0003887">
    <property type="term" value="F:DNA-directed DNA polymerase activity"/>
    <property type="evidence" value="ECO:0007669"/>
    <property type="project" value="UniProtKB-EC"/>
</dbReference>
<dbReference type="EMBL" id="BARX01000002">
    <property type="protein sequence ID" value="GAD00286.1"/>
    <property type="molecule type" value="Genomic_DNA"/>
</dbReference>
<dbReference type="Pfam" id="PF00476">
    <property type="entry name" value="DNA_pol_A"/>
    <property type="match status" value="1"/>
</dbReference>
<accession>R9PQA9</accession>
<evidence type="ECO:0000313" key="6">
    <source>
        <dbReference type="EMBL" id="GAD00286.1"/>
    </source>
</evidence>
<dbReference type="PANTHER" id="PTHR10133:SF27">
    <property type="entry name" value="DNA POLYMERASE NU"/>
    <property type="match status" value="1"/>
</dbReference>
<keyword evidence="6" id="KW-0808">Transferase</keyword>
<dbReference type="STRING" id="1331007.AALB_0366"/>
<dbReference type="Proteomes" id="UP000014461">
    <property type="component" value="Unassembled WGS sequence"/>
</dbReference>
<comment type="subunit">
    <text evidence="1">Single-chain monomer with multiple functions.</text>
</comment>
<dbReference type="GO" id="GO:0006302">
    <property type="term" value="P:double-strand break repair"/>
    <property type="evidence" value="ECO:0007669"/>
    <property type="project" value="TreeGrafter"/>
</dbReference>
<reference evidence="6" key="1">
    <citation type="journal article" date="2013" name="Genome Announc.">
        <title>Draft Genome Sequence of Agarivorans albus Strain MKT 106T, an Agarolytic Marine Bacterium.</title>
        <authorList>
            <person name="Yasuike M."/>
            <person name="Nakamura Y."/>
            <person name="Kai W."/>
            <person name="Fujiwara A."/>
            <person name="Fukui Y."/>
            <person name="Satomi M."/>
            <person name="Sano M."/>
        </authorList>
    </citation>
    <scope>NUCLEOTIDE SEQUENCE [LARGE SCALE GENOMIC DNA]</scope>
</reference>
<gene>
    <name evidence="6" type="ORF">AALB_0366</name>
</gene>
<dbReference type="AlphaFoldDB" id="R9PQA9"/>
<dbReference type="PANTHER" id="PTHR10133">
    <property type="entry name" value="DNA POLYMERASE I"/>
    <property type="match status" value="1"/>
</dbReference>
<dbReference type="GO" id="GO:0003677">
    <property type="term" value="F:DNA binding"/>
    <property type="evidence" value="ECO:0007669"/>
    <property type="project" value="InterPro"/>
</dbReference>
<protein>
    <recommendedName>
        <fullName evidence="2">DNA-directed DNA polymerase</fullName>
        <ecNumber evidence="2">2.7.7.7</ecNumber>
    </recommendedName>
</protein>
<dbReference type="EC" id="2.7.7.7" evidence="2"/>
<dbReference type="InterPro" id="IPR001098">
    <property type="entry name" value="DNA-dir_DNA_pol_A_palm_dom"/>
</dbReference>
<dbReference type="SUPFAM" id="SSF56672">
    <property type="entry name" value="DNA/RNA polymerases"/>
    <property type="match status" value="1"/>
</dbReference>
<evidence type="ECO:0000256" key="4">
    <source>
        <dbReference type="ARBA" id="ARBA00049244"/>
    </source>
</evidence>
<evidence type="ECO:0000259" key="5">
    <source>
        <dbReference type="Pfam" id="PF00476"/>
    </source>
</evidence>
<organism evidence="6 7">
    <name type="scientific">Agarivorans albus MKT 106</name>
    <dbReference type="NCBI Taxonomy" id="1331007"/>
    <lineage>
        <taxon>Bacteria</taxon>
        <taxon>Pseudomonadati</taxon>
        <taxon>Pseudomonadota</taxon>
        <taxon>Gammaproteobacteria</taxon>
        <taxon>Alteromonadales</taxon>
        <taxon>Alteromonadaceae</taxon>
        <taxon>Agarivorans</taxon>
    </lineage>
</organism>
<comment type="caution">
    <text evidence="6">The sequence shown here is derived from an EMBL/GenBank/DDBJ whole genome shotgun (WGS) entry which is preliminary data.</text>
</comment>
<evidence type="ECO:0000256" key="2">
    <source>
        <dbReference type="ARBA" id="ARBA00012417"/>
    </source>
</evidence>
<dbReference type="Gene3D" id="3.30.70.370">
    <property type="match status" value="1"/>
</dbReference>